<keyword evidence="2" id="KW-0479">Metal-binding</keyword>
<comment type="catalytic activity">
    <reaction evidence="2">
        <text>N-terminal N-formyl-L-methionyl-[peptide] + H2O = N-terminal L-methionyl-[peptide] + formate</text>
        <dbReference type="Rhea" id="RHEA:24420"/>
        <dbReference type="Rhea" id="RHEA-COMP:10639"/>
        <dbReference type="Rhea" id="RHEA-COMP:10640"/>
        <dbReference type="ChEBI" id="CHEBI:15377"/>
        <dbReference type="ChEBI" id="CHEBI:15740"/>
        <dbReference type="ChEBI" id="CHEBI:49298"/>
        <dbReference type="ChEBI" id="CHEBI:64731"/>
        <dbReference type="EC" id="3.5.1.88"/>
    </reaction>
</comment>
<dbReference type="PRINTS" id="PR01576">
    <property type="entry name" value="PDEFORMYLASE"/>
</dbReference>
<dbReference type="PANTHER" id="PTHR10458">
    <property type="entry name" value="PEPTIDE DEFORMYLASE"/>
    <property type="match status" value="1"/>
</dbReference>
<dbReference type="STRING" id="1618358.UX80_C0032G0011"/>
<keyword evidence="2" id="KW-0408">Iron</keyword>
<dbReference type="CDD" id="cd00487">
    <property type="entry name" value="Pep_deformylase"/>
    <property type="match status" value="1"/>
</dbReference>
<keyword evidence="2" id="KW-0648">Protein biosynthesis</keyword>
<dbReference type="PATRIC" id="fig|1618358.3.peg.923"/>
<evidence type="ECO:0000256" key="1">
    <source>
        <dbReference type="ARBA" id="ARBA00010759"/>
    </source>
</evidence>
<dbReference type="NCBIfam" id="NF001159">
    <property type="entry name" value="PRK00150.1-3"/>
    <property type="match status" value="1"/>
</dbReference>
<proteinExistence type="inferred from homology"/>
<reference evidence="3 4" key="1">
    <citation type="journal article" date="2015" name="Nature">
        <title>rRNA introns, odd ribosomes, and small enigmatic genomes across a large radiation of phyla.</title>
        <authorList>
            <person name="Brown C.T."/>
            <person name="Hug L.A."/>
            <person name="Thomas B.C."/>
            <person name="Sharon I."/>
            <person name="Castelle C.J."/>
            <person name="Singh A."/>
            <person name="Wilkins M.J."/>
            <person name="Williams K.H."/>
            <person name="Banfield J.F."/>
        </authorList>
    </citation>
    <scope>NUCLEOTIDE SEQUENCE [LARGE SCALE GENOMIC DNA]</scope>
</reference>
<accession>A0A0G1RHF8</accession>
<feature type="binding site" evidence="2">
    <location>
        <position position="149"/>
    </location>
    <ligand>
        <name>Fe cation</name>
        <dbReference type="ChEBI" id="CHEBI:24875"/>
    </ligand>
</feature>
<comment type="similarity">
    <text evidence="1 2">Belongs to the polypeptide deformylase family.</text>
</comment>
<sequence>MSQIVTVPNAVLRQVAKPVDALNTRVQSILKDMEKTLKTAKNPQGVGLAAPQIGLPLRIFMIRPVKNGPVTAFINPEITHYSQRTTHPTSKKGVYEGCLSVPHHYAPLERSASVTIRYQTLNPQPSTLKTVQKTYSGFSAHVIQHEMDHLNGILFIDRVLEQNAKLFRIKGKNDWEEVTL</sequence>
<evidence type="ECO:0000313" key="4">
    <source>
        <dbReference type="Proteomes" id="UP000034307"/>
    </source>
</evidence>
<name>A0A0G1RHF8_9BACT</name>
<dbReference type="HAMAP" id="MF_00163">
    <property type="entry name" value="Pep_deformylase"/>
    <property type="match status" value="1"/>
</dbReference>
<dbReference type="AlphaFoldDB" id="A0A0G1RHF8"/>
<gene>
    <name evidence="2" type="primary">def</name>
    <name evidence="3" type="ORF">UX80_C0032G0011</name>
</gene>
<feature type="binding site" evidence="2">
    <location>
        <position position="145"/>
    </location>
    <ligand>
        <name>Fe cation</name>
        <dbReference type="ChEBI" id="CHEBI:24875"/>
    </ligand>
</feature>
<feature type="binding site" evidence="2">
    <location>
        <position position="98"/>
    </location>
    <ligand>
        <name>Fe cation</name>
        <dbReference type="ChEBI" id="CHEBI:24875"/>
    </ligand>
</feature>
<comment type="caution">
    <text evidence="3">The sequence shown here is derived from an EMBL/GenBank/DDBJ whole genome shotgun (WGS) entry which is preliminary data.</text>
</comment>
<comment type="cofactor">
    <cofactor evidence="2">
        <name>Fe(2+)</name>
        <dbReference type="ChEBI" id="CHEBI:29033"/>
    </cofactor>
    <text evidence="2">Binds 1 Fe(2+) ion.</text>
</comment>
<evidence type="ECO:0000256" key="2">
    <source>
        <dbReference type="HAMAP-Rule" id="MF_00163"/>
    </source>
</evidence>
<dbReference type="SUPFAM" id="SSF56420">
    <property type="entry name" value="Peptide deformylase"/>
    <property type="match status" value="1"/>
</dbReference>
<dbReference type="NCBIfam" id="TIGR00079">
    <property type="entry name" value="pept_deformyl"/>
    <property type="match status" value="1"/>
</dbReference>
<dbReference type="GO" id="GO:0042586">
    <property type="term" value="F:peptide deformylase activity"/>
    <property type="evidence" value="ECO:0007669"/>
    <property type="project" value="UniProtKB-UniRule"/>
</dbReference>
<dbReference type="Proteomes" id="UP000034307">
    <property type="component" value="Unassembled WGS sequence"/>
</dbReference>
<dbReference type="EC" id="3.5.1.88" evidence="2"/>
<dbReference type="GO" id="GO:0006412">
    <property type="term" value="P:translation"/>
    <property type="evidence" value="ECO:0007669"/>
    <property type="project" value="UniProtKB-UniRule"/>
</dbReference>
<dbReference type="InterPro" id="IPR036821">
    <property type="entry name" value="Peptide_deformylase_sf"/>
</dbReference>
<organism evidence="3 4">
    <name type="scientific">Candidatus Amesbacteria bacterium GW2011_GWA2_47_11b</name>
    <dbReference type="NCBI Taxonomy" id="1618358"/>
    <lineage>
        <taxon>Bacteria</taxon>
        <taxon>Candidatus Amesiibacteriota</taxon>
    </lineage>
</organism>
<protein>
    <recommendedName>
        <fullName evidence="2">Peptide deformylase</fullName>
        <shortName evidence="2">PDF</shortName>
        <ecNumber evidence="2">3.5.1.88</ecNumber>
    </recommendedName>
    <alternativeName>
        <fullName evidence="2">Polypeptide deformylase</fullName>
    </alternativeName>
</protein>
<dbReference type="PANTHER" id="PTHR10458:SF22">
    <property type="entry name" value="PEPTIDE DEFORMYLASE"/>
    <property type="match status" value="1"/>
</dbReference>
<dbReference type="Gene3D" id="3.90.45.10">
    <property type="entry name" value="Peptide deformylase"/>
    <property type="match status" value="1"/>
</dbReference>
<feature type="active site" evidence="2">
    <location>
        <position position="146"/>
    </location>
</feature>
<comment type="function">
    <text evidence="2">Removes the formyl group from the N-terminal Met of newly synthesized proteins. Requires at least a dipeptide for an efficient rate of reaction. N-terminal L-methionine is a prerequisite for activity but the enzyme has broad specificity at other positions.</text>
</comment>
<dbReference type="PIRSF" id="PIRSF004749">
    <property type="entry name" value="Pep_def"/>
    <property type="match status" value="1"/>
</dbReference>
<evidence type="ECO:0000313" key="3">
    <source>
        <dbReference type="EMBL" id="KKU56719.1"/>
    </source>
</evidence>
<dbReference type="EMBL" id="LCNO01000032">
    <property type="protein sequence ID" value="KKU56719.1"/>
    <property type="molecule type" value="Genomic_DNA"/>
</dbReference>
<keyword evidence="2" id="KW-0378">Hydrolase</keyword>
<dbReference type="Pfam" id="PF01327">
    <property type="entry name" value="Pep_deformylase"/>
    <property type="match status" value="1"/>
</dbReference>
<dbReference type="GO" id="GO:0046872">
    <property type="term" value="F:metal ion binding"/>
    <property type="evidence" value="ECO:0007669"/>
    <property type="project" value="UniProtKB-KW"/>
</dbReference>
<dbReference type="InterPro" id="IPR023635">
    <property type="entry name" value="Peptide_deformylase"/>
</dbReference>